<evidence type="ECO:0000313" key="10">
    <source>
        <dbReference type="EMBL" id="PNT74804.1"/>
    </source>
</evidence>
<feature type="signal peptide" evidence="8">
    <location>
        <begin position="1"/>
        <end position="28"/>
    </location>
</feature>
<dbReference type="RefSeq" id="XP_010235901.2">
    <property type="nucleotide sequence ID" value="XM_010237599.3"/>
</dbReference>
<dbReference type="PANTHER" id="PTHR43620:SF4">
    <property type="entry name" value="GLYCEROPHOSPHODIESTER PHOSPHODIESTERASE"/>
    <property type="match status" value="1"/>
</dbReference>
<dbReference type="STRING" id="15368.A0A2K2DKJ0"/>
<evidence type="ECO:0000256" key="7">
    <source>
        <dbReference type="ARBA" id="ARBA00047512"/>
    </source>
</evidence>
<comment type="catalytic activity">
    <reaction evidence="7">
        <text>a sn-glycero-3-phosphodiester + H2O = an alcohol + sn-glycerol 3-phosphate + H(+)</text>
        <dbReference type="Rhea" id="RHEA:12969"/>
        <dbReference type="ChEBI" id="CHEBI:15377"/>
        <dbReference type="ChEBI" id="CHEBI:15378"/>
        <dbReference type="ChEBI" id="CHEBI:30879"/>
        <dbReference type="ChEBI" id="CHEBI:57597"/>
        <dbReference type="ChEBI" id="CHEBI:83408"/>
        <dbReference type="EC" id="3.1.4.46"/>
    </reaction>
</comment>
<dbReference type="Proteomes" id="UP000008810">
    <property type="component" value="Chromosome 1"/>
</dbReference>
<feature type="chain" id="PRO_5044576649" description="glycerophosphodiester phosphodiesterase" evidence="8">
    <location>
        <begin position="29"/>
        <end position="388"/>
    </location>
</feature>
<name>A0A2K2DKJ0_BRADI</name>
<comment type="similarity">
    <text evidence="1">Belongs to the glycerophosphoryl diester phosphodiesterase family.</text>
</comment>
<reference evidence="10 11" key="1">
    <citation type="journal article" date="2010" name="Nature">
        <title>Genome sequencing and analysis of the model grass Brachypodium distachyon.</title>
        <authorList>
            <consortium name="International Brachypodium Initiative"/>
        </authorList>
    </citation>
    <scope>NUCLEOTIDE SEQUENCE [LARGE SCALE GENOMIC DNA]</scope>
    <source>
        <strain evidence="10">Bd21</strain>
        <strain evidence="11">cv. Bd21</strain>
    </source>
</reference>
<evidence type="ECO:0000256" key="4">
    <source>
        <dbReference type="ARBA" id="ARBA00022798"/>
    </source>
</evidence>
<dbReference type="Gene3D" id="3.20.20.190">
    <property type="entry name" value="Phosphatidylinositol (PI) phosphodiesterase"/>
    <property type="match status" value="1"/>
</dbReference>
<dbReference type="GO" id="GO:0006071">
    <property type="term" value="P:glycerol metabolic process"/>
    <property type="evidence" value="ECO:0007669"/>
    <property type="project" value="UniProtKB-KW"/>
</dbReference>
<dbReference type="OrthoDB" id="1058301at2759"/>
<proteinExistence type="inferred from homology"/>
<reference evidence="10" key="2">
    <citation type="submission" date="2017-06" db="EMBL/GenBank/DDBJ databases">
        <title>WGS assembly of Brachypodium distachyon.</title>
        <authorList>
            <consortium name="The International Brachypodium Initiative"/>
            <person name="Lucas S."/>
            <person name="Harmon-Smith M."/>
            <person name="Lail K."/>
            <person name="Tice H."/>
            <person name="Grimwood J."/>
            <person name="Bruce D."/>
            <person name="Barry K."/>
            <person name="Shu S."/>
            <person name="Lindquist E."/>
            <person name="Wang M."/>
            <person name="Pitluck S."/>
            <person name="Vogel J.P."/>
            <person name="Garvin D.F."/>
            <person name="Mockler T.C."/>
            <person name="Schmutz J."/>
            <person name="Rokhsar D."/>
            <person name="Bevan M.W."/>
        </authorList>
    </citation>
    <scope>NUCLEOTIDE SEQUENCE</scope>
    <source>
        <strain evidence="10">Bd21</strain>
    </source>
</reference>
<dbReference type="InterPro" id="IPR017946">
    <property type="entry name" value="PLC-like_Pdiesterase_TIM-brl"/>
</dbReference>
<dbReference type="SUPFAM" id="SSF51695">
    <property type="entry name" value="PLC-like phosphodiesterases"/>
    <property type="match status" value="1"/>
</dbReference>
<gene>
    <name evidence="11" type="primary">LOC100824856</name>
    <name evidence="10" type="ORF">BRADI_1g22187v3</name>
</gene>
<evidence type="ECO:0000259" key="9">
    <source>
        <dbReference type="PROSITE" id="PS51704"/>
    </source>
</evidence>
<dbReference type="PROSITE" id="PS51704">
    <property type="entry name" value="GP_PDE"/>
    <property type="match status" value="1"/>
</dbReference>
<dbReference type="AlphaFoldDB" id="A0A2K2DKJ0"/>
<evidence type="ECO:0000256" key="8">
    <source>
        <dbReference type="SAM" id="SignalP"/>
    </source>
</evidence>
<keyword evidence="3 8" id="KW-0732">Signal</keyword>
<evidence type="ECO:0000256" key="5">
    <source>
        <dbReference type="ARBA" id="ARBA00022801"/>
    </source>
</evidence>
<evidence type="ECO:0000256" key="2">
    <source>
        <dbReference type="ARBA" id="ARBA00012247"/>
    </source>
</evidence>
<keyword evidence="4" id="KW-0319">Glycerol metabolism</keyword>
<dbReference type="EMBL" id="CM000880">
    <property type="protein sequence ID" value="PNT74804.1"/>
    <property type="molecule type" value="Genomic_DNA"/>
</dbReference>
<keyword evidence="5" id="KW-0378">Hydrolase</keyword>
<dbReference type="EnsemblPlants" id="PNT74804">
    <property type="protein sequence ID" value="PNT74804"/>
    <property type="gene ID" value="BRADI_1g22187v3"/>
</dbReference>
<dbReference type="GO" id="GO:0008889">
    <property type="term" value="F:glycerophosphodiester phosphodiesterase activity"/>
    <property type="evidence" value="ECO:0000318"/>
    <property type="project" value="GO_Central"/>
</dbReference>
<sequence>MVSLGMTVAAAALLLALVLGSTSNGAAAARPMAAPGPAPGPWAGLGMEAEKQLLQTSRPYNIAHRGSNGEFPEETAAAYLRAVDEGADFIEADVAATKDGHLVCFHDMTLDDTTDVAAHPEFAGRRRTLEVQWANVTGFFITDFTLAELKTLRTKQRWEFRDKSHDGVSPIITFDEFISIALNAKRVVGIYPEMKSPVFINQHVKWADGKKYEDKFIGTLKKHGYGGKYMSPAWKAKPLFIQSFAPTSLIYAAELTDSPKVFLIDDVTVRTEDTNQSYDEITSGQYLDYMKEYVVGIGPWKDTVVPPTKDNRLAAPTDLVAVAHARGLQVHPYTYRNENKFLRFNFRQDPYAEYDYWLNVIGVDGLFTDFPASLRRFQQWTAKNRSRV</sequence>
<evidence type="ECO:0000313" key="11">
    <source>
        <dbReference type="EnsemblPlants" id="PNT74804"/>
    </source>
</evidence>
<dbReference type="InterPro" id="IPR030395">
    <property type="entry name" value="GP_PDE_dom"/>
</dbReference>
<feature type="domain" description="GP-PDE" evidence="9">
    <location>
        <begin position="59"/>
        <end position="378"/>
    </location>
</feature>
<dbReference type="PANTHER" id="PTHR43620">
    <property type="entry name" value="GLYCEROPHOSPHORYL DIESTER PHOSPHODIESTERASE"/>
    <property type="match status" value="1"/>
</dbReference>
<keyword evidence="6" id="KW-0325">Glycoprotein</keyword>
<protein>
    <recommendedName>
        <fullName evidence="2">glycerophosphodiester phosphodiesterase</fullName>
        <ecNumber evidence="2">3.1.4.46</ecNumber>
    </recommendedName>
</protein>
<dbReference type="CDD" id="cd08602">
    <property type="entry name" value="GDPD_ScGlpQ1_like"/>
    <property type="match status" value="1"/>
</dbReference>
<dbReference type="GeneID" id="100824856"/>
<dbReference type="GO" id="GO:0006629">
    <property type="term" value="P:lipid metabolic process"/>
    <property type="evidence" value="ECO:0007669"/>
    <property type="project" value="InterPro"/>
</dbReference>
<keyword evidence="12" id="KW-1185">Reference proteome</keyword>
<evidence type="ECO:0000313" key="12">
    <source>
        <dbReference type="Proteomes" id="UP000008810"/>
    </source>
</evidence>
<evidence type="ECO:0000256" key="1">
    <source>
        <dbReference type="ARBA" id="ARBA00007277"/>
    </source>
</evidence>
<evidence type="ECO:0000256" key="3">
    <source>
        <dbReference type="ARBA" id="ARBA00022729"/>
    </source>
</evidence>
<accession>A0A2K2DKJ0</accession>
<dbReference type="FunFam" id="3.20.20.190:FF:000023">
    <property type="entry name" value="Glycerophosphodiester phosphodiesterase GDPD5"/>
    <property type="match status" value="1"/>
</dbReference>
<reference evidence="11" key="3">
    <citation type="submission" date="2018-08" db="UniProtKB">
        <authorList>
            <consortium name="EnsemblPlants"/>
        </authorList>
    </citation>
    <scope>IDENTIFICATION</scope>
    <source>
        <strain evidence="11">cv. Bd21</strain>
    </source>
</reference>
<dbReference type="EC" id="3.1.4.46" evidence="2"/>
<dbReference type="Pfam" id="PF03009">
    <property type="entry name" value="GDPD"/>
    <property type="match status" value="1"/>
</dbReference>
<organism evidence="10">
    <name type="scientific">Brachypodium distachyon</name>
    <name type="common">Purple false brome</name>
    <name type="synonym">Trachynia distachya</name>
    <dbReference type="NCBI Taxonomy" id="15368"/>
    <lineage>
        <taxon>Eukaryota</taxon>
        <taxon>Viridiplantae</taxon>
        <taxon>Streptophyta</taxon>
        <taxon>Embryophyta</taxon>
        <taxon>Tracheophyta</taxon>
        <taxon>Spermatophyta</taxon>
        <taxon>Magnoliopsida</taxon>
        <taxon>Liliopsida</taxon>
        <taxon>Poales</taxon>
        <taxon>Poaceae</taxon>
        <taxon>BOP clade</taxon>
        <taxon>Pooideae</taxon>
        <taxon>Stipodae</taxon>
        <taxon>Brachypodieae</taxon>
        <taxon>Brachypodium</taxon>
    </lineage>
</organism>
<evidence type="ECO:0000256" key="6">
    <source>
        <dbReference type="ARBA" id="ARBA00023180"/>
    </source>
</evidence>
<dbReference type="ExpressionAtlas" id="A0A2K2DKJ0">
    <property type="expression patterns" value="baseline"/>
</dbReference>
<dbReference type="Gramene" id="PNT74804">
    <property type="protein sequence ID" value="PNT74804"/>
    <property type="gene ID" value="BRADI_1g22187v3"/>
</dbReference>